<organism evidence="1 2">
    <name type="scientific">Sulfobacillus benefaciens</name>
    <dbReference type="NCBI Taxonomy" id="453960"/>
    <lineage>
        <taxon>Bacteria</taxon>
        <taxon>Bacillati</taxon>
        <taxon>Bacillota</taxon>
        <taxon>Clostridia</taxon>
        <taxon>Eubacteriales</taxon>
        <taxon>Clostridiales Family XVII. Incertae Sedis</taxon>
        <taxon>Sulfobacillus</taxon>
    </lineage>
</organism>
<evidence type="ECO:0000313" key="2">
    <source>
        <dbReference type="Proteomes" id="UP000242699"/>
    </source>
</evidence>
<evidence type="ECO:0000313" key="1">
    <source>
        <dbReference type="EMBL" id="PSR21328.1"/>
    </source>
</evidence>
<gene>
    <name evidence="1" type="ORF">C7B43_21355</name>
</gene>
<dbReference type="EMBL" id="PXYT01000137">
    <property type="protein sequence ID" value="PSR21328.1"/>
    <property type="molecule type" value="Genomic_DNA"/>
</dbReference>
<dbReference type="Proteomes" id="UP000242699">
    <property type="component" value="Unassembled WGS sequence"/>
</dbReference>
<proteinExistence type="predicted"/>
<evidence type="ECO:0008006" key="3">
    <source>
        <dbReference type="Google" id="ProtNLM"/>
    </source>
</evidence>
<name>A0A2T2WGG1_9FIRM</name>
<sequence>MGLAQWVTTDFNIPLFHAVYPGNRADSQQFQSVSEDLIDRYQTLRAHCDHMTLVYDKGNNSQTNQVAVDASPYGFVGSLKANQVPDLLTIPRDLNLSPVLLSVLS</sequence>
<comment type="caution">
    <text evidence="1">The sequence shown here is derived from an EMBL/GenBank/DDBJ whole genome shotgun (WGS) entry which is preliminary data.</text>
</comment>
<reference evidence="1 2" key="1">
    <citation type="journal article" date="2014" name="BMC Genomics">
        <title>Comparison of environmental and isolate Sulfobacillus genomes reveals diverse carbon, sulfur, nitrogen, and hydrogen metabolisms.</title>
        <authorList>
            <person name="Justice N.B."/>
            <person name="Norman A."/>
            <person name="Brown C.T."/>
            <person name="Singh A."/>
            <person name="Thomas B.C."/>
            <person name="Banfield J.F."/>
        </authorList>
    </citation>
    <scope>NUCLEOTIDE SEQUENCE [LARGE SCALE GENOMIC DNA]</scope>
    <source>
        <strain evidence="1">AMDSBA1</strain>
    </source>
</reference>
<accession>A0A2T2WGG1</accession>
<protein>
    <recommendedName>
        <fullName evidence="3">Transposase IS4-like domain-containing protein</fullName>
    </recommendedName>
</protein>
<dbReference type="AlphaFoldDB" id="A0A2T2WGG1"/>